<evidence type="ECO:0000313" key="3">
    <source>
        <dbReference type="EMBL" id="QQD19309.1"/>
    </source>
</evidence>
<dbReference type="AlphaFoldDB" id="A0A7T4R2Z7"/>
<protein>
    <submittedName>
        <fullName evidence="3">Prepilin peptidase</fullName>
    </submittedName>
</protein>
<name>A0A7T4R2Z7_9GAMM</name>
<feature type="transmembrane region" description="Helical" evidence="1">
    <location>
        <begin position="85"/>
        <end position="106"/>
    </location>
</feature>
<feature type="transmembrane region" description="Helical" evidence="1">
    <location>
        <begin position="28"/>
        <end position="48"/>
    </location>
</feature>
<dbReference type="GO" id="GO:0004190">
    <property type="term" value="F:aspartic-type endopeptidase activity"/>
    <property type="evidence" value="ECO:0007669"/>
    <property type="project" value="InterPro"/>
</dbReference>
<dbReference type="Proteomes" id="UP000596063">
    <property type="component" value="Chromosome"/>
</dbReference>
<keyword evidence="1" id="KW-1133">Transmembrane helix</keyword>
<dbReference type="Gene3D" id="1.20.120.1220">
    <property type="match status" value="1"/>
</dbReference>
<dbReference type="EMBL" id="CP066167">
    <property type="protein sequence ID" value="QQD19309.1"/>
    <property type="molecule type" value="Genomic_DNA"/>
</dbReference>
<sequence>MALYWCSLVLLAWIGARDWRQRRITNTSLLLLSIPGLVYAGFFGGPAWQQVGLNLLIGLALTLPGYIRGVVGGGDVKLMVAVAPLWPPLTLLVIFAAGTIAVALMLQFCRYMQQHPGSVIEGNAPRLGAPCSHNPACLEAPGGASGKDTFGLPLGSAIALGALLMHVGTTVYSTFFGLT</sequence>
<keyword evidence="1" id="KW-0812">Transmembrane</keyword>
<evidence type="ECO:0000256" key="1">
    <source>
        <dbReference type="SAM" id="Phobius"/>
    </source>
</evidence>
<organism evidence="3 4">
    <name type="scientific">Spongiibacter nanhainus</name>
    <dbReference type="NCBI Taxonomy" id="2794344"/>
    <lineage>
        <taxon>Bacteria</taxon>
        <taxon>Pseudomonadati</taxon>
        <taxon>Pseudomonadota</taxon>
        <taxon>Gammaproteobacteria</taxon>
        <taxon>Cellvibrionales</taxon>
        <taxon>Spongiibacteraceae</taxon>
        <taxon>Spongiibacter</taxon>
    </lineage>
</organism>
<accession>A0A7T4R2Z7</accession>
<feature type="domain" description="Prepilin type IV endopeptidase peptidase" evidence="2">
    <location>
        <begin position="8"/>
        <end position="104"/>
    </location>
</feature>
<dbReference type="KEGG" id="snan:I6N98_05500"/>
<dbReference type="Pfam" id="PF01478">
    <property type="entry name" value="Peptidase_A24"/>
    <property type="match status" value="1"/>
</dbReference>
<reference evidence="3 4" key="1">
    <citation type="submission" date="2020-12" db="EMBL/GenBank/DDBJ databases">
        <authorList>
            <person name="Shan Y."/>
        </authorList>
    </citation>
    <scope>NUCLEOTIDE SEQUENCE [LARGE SCALE GENOMIC DNA]</scope>
    <source>
        <strain evidence="4">csc3.9</strain>
    </source>
</reference>
<keyword evidence="1" id="KW-0472">Membrane</keyword>
<dbReference type="GO" id="GO:0016020">
    <property type="term" value="C:membrane"/>
    <property type="evidence" value="ECO:0007669"/>
    <property type="project" value="InterPro"/>
</dbReference>
<evidence type="ECO:0000313" key="4">
    <source>
        <dbReference type="Proteomes" id="UP000596063"/>
    </source>
</evidence>
<proteinExistence type="predicted"/>
<dbReference type="InterPro" id="IPR000045">
    <property type="entry name" value="Prepilin_IV_endopep_pep"/>
</dbReference>
<evidence type="ECO:0000259" key="2">
    <source>
        <dbReference type="Pfam" id="PF01478"/>
    </source>
</evidence>
<gene>
    <name evidence="3" type="ORF">I6N98_05500</name>
</gene>
<keyword evidence="4" id="KW-1185">Reference proteome</keyword>
<dbReference type="RefSeq" id="WP_198570794.1">
    <property type="nucleotide sequence ID" value="NZ_CP066167.1"/>
</dbReference>